<dbReference type="Pfam" id="PF00094">
    <property type="entry name" value="VWD"/>
    <property type="match status" value="1"/>
</dbReference>
<dbReference type="PANTHER" id="PTHR23345:SF15">
    <property type="entry name" value="VITELLOGENIN 1-RELATED"/>
    <property type="match status" value="1"/>
</dbReference>
<keyword evidence="2" id="KW-0813">Transport</keyword>
<comment type="subcellular location">
    <subcellularLocation>
        <location evidence="1">Secreted</location>
    </subcellularLocation>
</comment>
<evidence type="ECO:0000256" key="3">
    <source>
        <dbReference type="ARBA" id="ARBA00022525"/>
    </source>
</evidence>
<dbReference type="SMART" id="SM00638">
    <property type="entry name" value="LPD_N"/>
    <property type="match status" value="1"/>
</dbReference>
<organism evidence="13 14">
    <name type="scientific">Mya arenaria</name>
    <name type="common">Soft-shell clam</name>
    <dbReference type="NCBI Taxonomy" id="6604"/>
    <lineage>
        <taxon>Eukaryota</taxon>
        <taxon>Metazoa</taxon>
        <taxon>Spiralia</taxon>
        <taxon>Lophotrochozoa</taxon>
        <taxon>Mollusca</taxon>
        <taxon>Bivalvia</taxon>
        <taxon>Autobranchia</taxon>
        <taxon>Heteroconchia</taxon>
        <taxon>Euheterodonta</taxon>
        <taxon>Imparidentia</taxon>
        <taxon>Neoheterodontei</taxon>
        <taxon>Myida</taxon>
        <taxon>Myoidea</taxon>
        <taxon>Myidae</taxon>
        <taxon>Mya</taxon>
    </lineage>
</organism>
<feature type="domain" description="Vitellogenin" evidence="11">
    <location>
        <begin position="44"/>
        <end position="666"/>
    </location>
</feature>
<keyword evidence="3" id="KW-0964">Secreted</keyword>
<reference evidence="13" key="1">
    <citation type="submission" date="2022-11" db="EMBL/GenBank/DDBJ databases">
        <title>Centuries of genome instability and evolution in soft-shell clam transmissible cancer (bioRxiv).</title>
        <authorList>
            <person name="Hart S.F.M."/>
            <person name="Yonemitsu M.A."/>
            <person name="Giersch R.M."/>
            <person name="Beal B.F."/>
            <person name="Arriagada G."/>
            <person name="Davis B.W."/>
            <person name="Ostrander E.A."/>
            <person name="Goff S.P."/>
            <person name="Metzger M.J."/>
        </authorList>
    </citation>
    <scope>NUCLEOTIDE SEQUENCE</scope>
    <source>
        <strain evidence="13">MELC-2E11</strain>
        <tissue evidence="13">Siphon/mantle</tissue>
    </source>
</reference>
<dbReference type="Pfam" id="PF09172">
    <property type="entry name" value="Vit_open_b-sht"/>
    <property type="match status" value="1"/>
</dbReference>
<sequence>MLDYRLPILFALVVGSQGGPTRSLTASSPSTCSTECSGSSKFKYTPGKTYQYKYEAETRTSLVGVSTDHHTIGLTTIVDIEVQSKCELILKVHDTTLFAYDSKAYSDQDVNKEFSQKFERYPLRFSFQDGSLQAVCPHKSEETWAVNIKKGILSAFQNSMDNFEAEEFKGTESDVTGKCETEYTIAQRGWRFLTVKKSKDLSSCSNRQGFNSAIQTTPFRISSVMKSLPLMRGTHTCTQEVSTSGTLKSALCHEVHVFRPFSTDQGGATTEVTQKLNFVQEKNGVNTDQVECGPAQEPFFEHAPETVTSDLSTRDALDLLSDLCETTATEVMPETSRQFSTLVSLLKRMDFDGLKRVYNQVMRDSFCKSNVDRARKFALDAFPMVGSDASVELMKTLVSNEDVTGKMADMWIASIAFVSNPTIQMIKYAKELLGLPSFETRVLLPLSSMVQSYCRVNPLCVEVEEVQNFIDMLRTNLDGGCKVDQQNFRKIMMTLRALGNTGNGEAIIPALYNCIENTDNPMDVRVAAIQAFRNFRCGADRNNLMGVYRDTTRNPELRIHAYLAVMKCPNEYVIDQIRDTLKTEESNQAGSFVWSHLTNLMESSDPENKPIQRLLGDAVLDREFDLDKMKFSRNYEGSMFSEKFNTGVKTDGNLIWSGRSFIPRSASLNLTVNMFGESMNLLEVGGRVEGLETLLESYFGPVGYYNDDNKGSNEIPDADPKHARLSAKKFKEIKSQARSTRDQLRGALYMRMFGNELSYNMFGASNGVLDDVSGSDMFDFLQKLRNNKPQSFSLTKNIMFVDSTYTVPTVVGLPLKLAVNGTASVALNVGGQVDMKNPLSKVVIDGNFEPSGSVNVDSTMGVDAVVTSGGIKMVSTLYTNSWAKGRIELDGGNVLDMAFDITKEKSEIVDIKSAFYMVYNDVEREQSLISDNKHEKSYCTGDRLERATGMQLCISMLGPNTTGQSEAPLFPLSGPTHLGLSLTKLDLPNGYKFEARYIKTPVLTLFRLMSDTPGSLHDRATGLDVKLNKDDKSLVASLVSPWKKAVLNGQLLDTSQVKGITGDINVDDGDRMYNLDAKVNIDNSKDSVTYIPTLTLEVPDWKNVKVGGKVAYKTGESLESNLVITGATDEPIHFAANAMNTLTKKGILASLNHEKGEGYVFEAMTNVKIEEKKQRSRHTYTPRLYVRTPEKELVELTADMLYIRGKSLKIKSLLDKLTKIPFTFTLDYGQSEYTAKKRTKYTMRASLEGPKLKNKLMVLVDNRAQKNIFSKFRLDYDINRRWKDTITGSNRIKLNLYKTKQAAKITGDLNFVGSNDYDSSLSVIYSKKKYTMNLDASLKYGENIKDKKTKDRVDFTLATINKESGKEELVNYTASFKLPSKGVNVKVTGGHIQGDRKVESDVKIQYHPDRIVGFGLRYHNKTNLYHLYSGSLTISLPEDRQMSFAGEFGRETENKYVNNVEFEIIKGRKTKIETALKIATHSMYEVEVGLSLPDLEPVRVIGAYNMVENGYTGEASYKKGGKVYRIFGEVLYELGKTGKVMLDFTVPSRRVMIITAMSSKGTEKHGMLDVQWNADVNMEERFLTNITYDIKSMDDFEISTTLYYPTRTVDFSMKHNTADRYITNVELSWSPEEKFKFFIIFRDDLYNGAGRTELDVGFESPFKRYEDLSLSVSIISGEKQLQSKSSLTWARKKKILVSTTVKLPVTANSVDMVGTILTPFDDYETLAITFKHRLQDQLQTSALLQWGKNRFSVSTDGQFTANSLTRSFNGTFALHTPFEPLRVLVIKGAHNDNYKDFKASMTMEKQVASHTDEFDVELSFTLNTGVPGLQTITMLNNRGLLRVTTPNDKIDADWELRQQPDMFKALLDIRPMRGNRFKIEFGENHSLMPTENNINAKFELLIPMEELRELSITFDHQNKPGSINTRASVIKDNLEIMTANVNLLASLTIFDLNTLITSRYSEDIVFKLSSIHSIMPYRGNFELSWGNTPWKITAASELFYNQFGNHEATFSLNTPVPHANVITVFSKRQRNGLNWETSTKVSFNEQSIQCHILYRFDHVKFTQINLRSTFPQFPGVTTALRLEGTKTNFNGDANFEMVPYVGKINTDFKWSYYQGSRIFGEFNLNTVYPQYPYLKASFDSNPLGVSRVSKFSLEYLPTQVVTMDLDYRYTSAETIEGTLKITSPYTNNKEVVAGFTHNGNLKNFHTIAKISSEHFPGPASTEARFALTNGVKSTFKMDSYWRGYEKVRWNLIHENTDTGYHTVAEYETNDKSISYENLLKVKKNDLDWQITFLTPFANITRTHIKLEHQGEFPNTQTHAEVAYNENMITSDFDLTHNDEKSIAKAVVTTPFERYENIHTTISKTGSLSDFTATAECNYSLRWHGTLQHKFHPNEVHTSALLRIPYLPDDVSLAVNYTGKLTDFRANLDYVLNPNYRTIGEARFLYNLPDLHASAKTTTMIDNDVRVNEIALKHHQNVDRLESMDISSQLLAQMRDKRVNINFNFDHTLNGKDRNVKINTIVELPHPDFAYSRLHYSSKEETLDTISTKDLELSFETPLLEKYIASQLTTMNTSPLTVDVTTTHTYGDQIFMEQQHLEEGKISYTYTTPFEGYEKNSLEILYEPISFNATVTSSAFTYPLKISGIVSSTVDHASLSALDFNSKISYDTMELFGLMFVLRPDMTSGRLAFIVDEDFTLHWYTWKGKMSTESKVLSLKSLNFEELSLTRHTGETLTFTENFKLKSIKDFEISQKLESTFTVIPNMEMHVKNEKVDGEYKPLVRFYSEHSNPSTEIELNGALSWELKDMENVKAFGGVGLKTTFNELTNFNIKLGHEHGIAPFKIGEIALIEYNDKKYFDLETEFGALNKFSGLIAFHAPREMEFSFSGVNEGESVNGNLQLNWDKTDADSVFGMQFDFDNTATSSTRKKDLSVRVTRLGRIMSFSTSQESSRGRMAHSGKVYWDEGKNQGAGYSTAYTWMNVQGVETHSTDLSVFVPTRNVEITGQYIQKGSKILTIGTVHWDADKDRQKAVEVKLEVAPTEIRKMALLGIRLPSMDKELTLTTELSVNDGPRLLEGETKFTYSPDLNKAVLLKYIIQDDSKQWTEFSAGWSVDHADTQTHIEMMANMTGKGYNREGNVMLSYGEEKNKVTSLTLHGDLDLQQKQVNVKLSSHKESVSLRGAVTSQSPYLVTMETSRNNEPRWKTDISLDTDIRTLEATMTYDDMSGKVITKALMLNDTAVLSETNTKGSYDTTQEGRLYAQLSERVLHGHLKWRPEVISEVTTYGAKVLQQTVSELSPVVESSLQELGTVLQQKHKAISASLEAELSPLGDSYELEVKSVQREVRQMRRELKRMYKQNELYLQDLEVVYDEFVKNMMANYAIAIARMESMYERVQETLREISNKIEQYPFQEKYNALVKSISDGIKDGEAALRLELATVVSEMVAGLDKLSDMYNEAITDISLSLRELIEALLKELTMKPYLDDVKAALDRLTKGVDISSIDHAQIVQKIQTVQKMLDDVLRTDSIPEKLRLVQERTREILAENFGDLMDNKDVQDVQKAITDLYQQLTWVYEYTDMKMSLKELLQSLSDKLRSKVLEEFNQLPIGLLDLHKSKVTTFDLQKGEIEFDLYLPIPVENFDELMSITVDKYMTKIEKMVDKYFPRRDICLWDLYYSLPHVQWSHKDWVPPFDVDLLSCFTAFGTISGKQHLTTFDGHHYDLAGLCSYVLATDLDNSNFSVVLKYTGGPRNLAKESIITMVDGRTVEILQNYMVMVDNKPTELPYYTDRLSIVRSGSKVTLSSKVGLVVMSDFKNDYHLVHLSGWYFNKVGGLFGNFDYEHSNDVMTPDGIQEAKLRRYFNTWEVDASCKSTRIFVDPEVTKRDETCTAVFEATTSNLRPCFLHVEPSHYRLSCDSDPSAVCDMATLYREMCAKHGVDVYIPSQCVQCESHSQKQFDSSERLRYEKSSPDGMEPVKSMDVVVVVEEGRCNQDIKSKLRDVVITLEQTLEKSGMRGNQYSVVGYSDEVVSHTMEGQLFNEGSKVAMGLENLRYQKNLMTSDPLAAVMYATSLPFRTGVKKSIVLASCSLCQTSDSYAYSRLNSLLQQRDITLHVLREKSLMLKTNRQPKSQIYGLSRERVYYGEQHMSEQDLFPEMDVPTDLCVSLALQSNGTLFDTGNLQIGSVSRQREFMKTVGEQVQQQTGSPCQVCSCELNKYGLPQSVCRRCDSQPVNFQPPVTLVKKLTDLKNTITHNVQALLY</sequence>
<evidence type="ECO:0000256" key="9">
    <source>
        <dbReference type="PROSITE-ProRule" id="PRU00557"/>
    </source>
</evidence>
<protein>
    <submittedName>
        <fullName evidence="13">APLP-like protein</fullName>
    </submittedName>
</protein>
<keyword evidence="14" id="KW-1185">Reference proteome</keyword>
<feature type="domain" description="VWFD" evidence="12">
    <location>
        <begin position="3697"/>
        <end position="3865"/>
    </location>
</feature>
<keyword evidence="5" id="KW-0758">Storage protein</keyword>
<evidence type="ECO:0000256" key="1">
    <source>
        <dbReference type="ARBA" id="ARBA00004613"/>
    </source>
</evidence>
<dbReference type="InterPro" id="IPR001846">
    <property type="entry name" value="VWF_type-D"/>
</dbReference>
<evidence type="ECO:0000259" key="11">
    <source>
        <dbReference type="PROSITE" id="PS51211"/>
    </source>
</evidence>
<dbReference type="Gene3D" id="2.20.50.20">
    <property type="entry name" value="Lipovitellin. Chain A, domain 3"/>
    <property type="match status" value="1"/>
</dbReference>
<evidence type="ECO:0000256" key="7">
    <source>
        <dbReference type="ARBA" id="ARBA00023157"/>
    </source>
</evidence>
<evidence type="ECO:0000256" key="4">
    <source>
        <dbReference type="ARBA" id="ARBA00022729"/>
    </source>
</evidence>
<dbReference type="PROSITE" id="PS51233">
    <property type="entry name" value="VWFD"/>
    <property type="match status" value="1"/>
</dbReference>
<dbReference type="PANTHER" id="PTHR23345">
    <property type="entry name" value="VITELLOGENIN-RELATED"/>
    <property type="match status" value="1"/>
</dbReference>
<dbReference type="InterPro" id="IPR009454">
    <property type="entry name" value="Lipid_transpt_open_b-sht"/>
</dbReference>
<dbReference type="InterPro" id="IPR015816">
    <property type="entry name" value="Vitellinogen_b-sht_N"/>
</dbReference>
<dbReference type="InterPro" id="IPR015255">
    <property type="entry name" value="Vitellinogen_open_b-sht"/>
</dbReference>
<name>A0ABY7FQV0_MYAAR</name>
<evidence type="ECO:0000313" key="13">
    <source>
        <dbReference type="EMBL" id="WAR23091.1"/>
    </source>
</evidence>
<evidence type="ECO:0000256" key="5">
    <source>
        <dbReference type="ARBA" id="ARBA00022761"/>
    </source>
</evidence>
<dbReference type="InterPro" id="IPR011030">
    <property type="entry name" value="Lipovitellin_superhlx_dom"/>
</dbReference>
<evidence type="ECO:0000256" key="8">
    <source>
        <dbReference type="ARBA" id="ARBA00023180"/>
    </source>
</evidence>
<dbReference type="EMBL" id="CP111024">
    <property type="protein sequence ID" value="WAR23091.1"/>
    <property type="molecule type" value="Genomic_DNA"/>
</dbReference>
<dbReference type="SUPFAM" id="SSF56968">
    <property type="entry name" value="Lipovitellin-phosvitin complex, beta-sheet shell regions"/>
    <property type="match status" value="2"/>
</dbReference>
<gene>
    <name evidence="13" type="ORF">MAR_036760</name>
</gene>
<feature type="coiled-coil region" evidence="10">
    <location>
        <begin position="3328"/>
        <end position="3402"/>
    </location>
</feature>
<comment type="caution">
    <text evidence="9">Lacks conserved residue(s) required for the propagation of feature annotation.</text>
</comment>
<dbReference type="Pfam" id="PF01347">
    <property type="entry name" value="Vitellogenin_N"/>
    <property type="match status" value="1"/>
</dbReference>
<evidence type="ECO:0000313" key="14">
    <source>
        <dbReference type="Proteomes" id="UP001164746"/>
    </source>
</evidence>
<dbReference type="SMART" id="SM01169">
    <property type="entry name" value="DUF1943"/>
    <property type="match status" value="1"/>
</dbReference>
<accession>A0ABY7FQV0</accession>
<evidence type="ECO:0000259" key="12">
    <source>
        <dbReference type="PROSITE" id="PS51233"/>
    </source>
</evidence>
<keyword evidence="7" id="KW-1015">Disulfide bond</keyword>
<dbReference type="InterPro" id="IPR015819">
    <property type="entry name" value="Lipid_transp_b-sht_shell"/>
</dbReference>
<dbReference type="PROSITE" id="PS51211">
    <property type="entry name" value="VITELLOGENIN"/>
    <property type="match status" value="1"/>
</dbReference>
<dbReference type="Proteomes" id="UP001164746">
    <property type="component" value="Chromosome 13"/>
</dbReference>
<keyword evidence="4" id="KW-0732">Signal</keyword>
<dbReference type="SMART" id="SM00216">
    <property type="entry name" value="VWD"/>
    <property type="match status" value="1"/>
</dbReference>
<dbReference type="Gene3D" id="2.30.230.10">
    <property type="entry name" value="Lipovitellin, beta-sheet shell regions, chain A"/>
    <property type="match status" value="1"/>
</dbReference>
<proteinExistence type="predicted"/>
<dbReference type="InterPro" id="IPR001747">
    <property type="entry name" value="Vitellogenin_N"/>
</dbReference>
<keyword evidence="10" id="KW-0175">Coiled coil</keyword>
<dbReference type="Gene3D" id="2.20.80.10">
    <property type="entry name" value="Lipovitellin-phosvitin complex, chain A, domain 4"/>
    <property type="match status" value="1"/>
</dbReference>
<evidence type="ECO:0000256" key="6">
    <source>
        <dbReference type="ARBA" id="ARBA00023055"/>
    </source>
</evidence>
<keyword evidence="6" id="KW-0445">Lipid transport</keyword>
<evidence type="ECO:0000256" key="10">
    <source>
        <dbReference type="SAM" id="Coils"/>
    </source>
</evidence>
<dbReference type="SUPFAM" id="SSF48431">
    <property type="entry name" value="Lipovitellin-phosvitin complex, superhelical domain"/>
    <property type="match status" value="1"/>
</dbReference>
<evidence type="ECO:0000256" key="2">
    <source>
        <dbReference type="ARBA" id="ARBA00022448"/>
    </source>
</evidence>
<keyword evidence="8" id="KW-0325">Glycoprotein</keyword>
<dbReference type="Gene3D" id="1.25.10.20">
    <property type="entry name" value="Vitellinogen, superhelical"/>
    <property type="match status" value="1"/>
</dbReference>
<dbReference type="Pfam" id="PF06448">
    <property type="entry name" value="DUF1081"/>
    <property type="match status" value="1"/>
</dbReference>
<dbReference type="InterPro" id="IPR015817">
    <property type="entry name" value="Vitellinogen_open_b-sht_sub1"/>
</dbReference>
<dbReference type="InterPro" id="IPR050733">
    <property type="entry name" value="Vitellogenin/Apolipophorin"/>
</dbReference>